<evidence type="ECO:0000256" key="4">
    <source>
        <dbReference type="ARBA" id="ARBA00023004"/>
    </source>
</evidence>
<evidence type="ECO:0000256" key="1">
    <source>
        <dbReference type="ARBA" id="ARBA00022714"/>
    </source>
</evidence>
<organism evidence="7">
    <name type="scientific">marine metagenome</name>
    <dbReference type="NCBI Taxonomy" id="408172"/>
    <lineage>
        <taxon>unclassified sequences</taxon>
        <taxon>metagenomes</taxon>
        <taxon>ecological metagenomes</taxon>
    </lineage>
</organism>
<dbReference type="InterPro" id="IPR051452">
    <property type="entry name" value="Diverse_Oxidoreductases"/>
</dbReference>
<keyword evidence="2" id="KW-0479">Metal-binding</keyword>
<dbReference type="SUPFAM" id="SSF47741">
    <property type="entry name" value="CO dehydrogenase ISP C-domain like"/>
    <property type="match status" value="1"/>
</dbReference>
<dbReference type="Pfam" id="PF01799">
    <property type="entry name" value="Fer2_2"/>
    <property type="match status" value="1"/>
</dbReference>
<keyword evidence="1" id="KW-0001">2Fe-2S</keyword>
<dbReference type="AlphaFoldDB" id="A0A381RF47"/>
<proteinExistence type="predicted"/>
<dbReference type="SUPFAM" id="SSF56003">
    <property type="entry name" value="Molybdenum cofactor-binding domain"/>
    <property type="match status" value="1"/>
</dbReference>
<dbReference type="Gene3D" id="1.10.150.120">
    <property type="entry name" value="[2Fe-2S]-binding domain"/>
    <property type="match status" value="1"/>
</dbReference>
<dbReference type="InterPro" id="IPR037165">
    <property type="entry name" value="AldOxase/xan_DH_Mopterin-bd_sf"/>
</dbReference>
<dbReference type="PANTHER" id="PTHR44379">
    <property type="entry name" value="OXIDOREDUCTASE WITH IRON-SULFUR SUBUNIT"/>
    <property type="match status" value="1"/>
</dbReference>
<dbReference type="GO" id="GO:0051537">
    <property type="term" value="F:2 iron, 2 sulfur cluster binding"/>
    <property type="evidence" value="ECO:0007669"/>
    <property type="project" value="UniProtKB-KW"/>
</dbReference>
<evidence type="ECO:0000259" key="6">
    <source>
        <dbReference type="PROSITE" id="PS51085"/>
    </source>
</evidence>
<dbReference type="InterPro" id="IPR001041">
    <property type="entry name" value="2Fe-2S_ferredoxin-type"/>
</dbReference>
<dbReference type="Gene3D" id="3.30.365.10">
    <property type="entry name" value="Aldehyde oxidase/xanthine dehydrogenase, molybdopterin binding domain"/>
    <property type="match status" value="3"/>
</dbReference>
<dbReference type="InterPro" id="IPR002888">
    <property type="entry name" value="2Fe-2S-bd"/>
</dbReference>
<dbReference type="InterPro" id="IPR036010">
    <property type="entry name" value="2Fe-2S_ferredoxin-like_sf"/>
</dbReference>
<reference evidence="7" key="1">
    <citation type="submission" date="2018-05" db="EMBL/GenBank/DDBJ databases">
        <authorList>
            <person name="Lanie J.A."/>
            <person name="Ng W.-L."/>
            <person name="Kazmierczak K.M."/>
            <person name="Andrzejewski T.M."/>
            <person name="Davidsen T.M."/>
            <person name="Wayne K.J."/>
            <person name="Tettelin H."/>
            <person name="Glass J.I."/>
            <person name="Rusch D."/>
            <person name="Podicherti R."/>
            <person name="Tsui H.-C.T."/>
            <person name="Winkler M.E."/>
        </authorList>
    </citation>
    <scope>NUCLEOTIDE SEQUENCE</scope>
</reference>
<evidence type="ECO:0000313" key="7">
    <source>
        <dbReference type="EMBL" id="SUZ89864.1"/>
    </source>
</evidence>
<dbReference type="Gene3D" id="3.10.20.30">
    <property type="match status" value="1"/>
</dbReference>
<dbReference type="InterPro" id="IPR012675">
    <property type="entry name" value="Beta-grasp_dom_sf"/>
</dbReference>
<protein>
    <recommendedName>
        <fullName evidence="6">2Fe-2S ferredoxin-type domain-containing protein</fullName>
    </recommendedName>
</protein>
<accession>A0A381RF47</accession>
<evidence type="ECO:0000256" key="5">
    <source>
        <dbReference type="ARBA" id="ARBA00023014"/>
    </source>
</evidence>
<gene>
    <name evidence="7" type="ORF">METZ01_LOCUS42718</name>
</gene>
<keyword evidence="3" id="KW-0560">Oxidoreductase</keyword>
<dbReference type="PANTHER" id="PTHR44379:SF5">
    <property type="entry name" value="OXIDOREDUCTASE WITH IRON-SULFUR SUBUNIT"/>
    <property type="match status" value="1"/>
</dbReference>
<feature type="domain" description="2Fe-2S ferredoxin-type" evidence="6">
    <location>
        <begin position="8"/>
        <end position="84"/>
    </location>
</feature>
<dbReference type="GO" id="GO:0016491">
    <property type="term" value="F:oxidoreductase activity"/>
    <property type="evidence" value="ECO:0007669"/>
    <property type="project" value="UniProtKB-KW"/>
</dbReference>
<dbReference type="EMBL" id="UINC01001846">
    <property type="protein sequence ID" value="SUZ89864.1"/>
    <property type="molecule type" value="Genomic_DNA"/>
</dbReference>
<name>A0A381RF47_9ZZZZ</name>
<dbReference type="PROSITE" id="PS51085">
    <property type="entry name" value="2FE2S_FER_2"/>
    <property type="match status" value="1"/>
</dbReference>
<keyword evidence="5" id="KW-0411">Iron-sulfur</keyword>
<keyword evidence="4" id="KW-0408">Iron</keyword>
<dbReference type="GO" id="GO:0046872">
    <property type="term" value="F:metal ion binding"/>
    <property type="evidence" value="ECO:0007669"/>
    <property type="project" value="UniProtKB-KW"/>
</dbReference>
<evidence type="ECO:0000256" key="2">
    <source>
        <dbReference type="ARBA" id="ARBA00022723"/>
    </source>
</evidence>
<evidence type="ECO:0000256" key="3">
    <source>
        <dbReference type="ARBA" id="ARBA00023002"/>
    </source>
</evidence>
<dbReference type="SUPFAM" id="SSF54292">
    <property type="entry name" value="2Fe-2S ferredoxin-like"/>
    <property type="match status" value="1"/>
</dbReference>
<dbReference type="Pfam" id="PF00111">
    <property type="entry name" value="Fer2"/>
    <property type="match status" value="1"/>
</dbReference>
<sequence length="517" mass="52602">MTSTDGPDVLSLVVDGVQVTVPDDDGTLLDLLRDRLGNRSVKDGCSPQGQCGCCTVLVDGQPRVSCVTPARRMAGRTVTTLEGLDPAELTAWADAFCTTGGSQCGFCTPGIVVRFAGLRASAPEGSPPDRDRAARSLHAHLCRCTGWQTVLEAWDAYGTAPTGTAGNGASGRRAALEGRTPQVVGPEVVLGRGGFAADTAPEGSLVAVPDGDGGWVVGATPAEARLSAGRVQGRRTTAGAVPPLEAPDGDWEAVLRTPWVEPAYLETDAAWCEPGGRPCSPLANGGAFGAKLESVAPAAARELADEHGRPVLVVLSREDTVRMGAKRPPVSGGARADGTGVLRVVRTPGIVEAVAAVAPGLVVEEVDVAGPPTSSSIRAAGWAEAVVLLTGAGAIDGPVVSPDGASATAAVGDDGISVTVRCGDPLDATVLRSYCVGAAHMAWSWITSEALSVDGDGTVHDLTVRSFGVVRATDTPTISIVVEDDDGEPVNGSDAVFAAVAAATWCHRGRPHELPTG</sequence>
<dbReference type="InterPro" id="IPR036884">
    <property type="entry name" value="2Fe-2S-bd_dom_sf"/>
</dbReference>